<evidence type="ECO:0000256" key="2">
    <source>
        <dbReference type="ARBA" id="ARBA00023002"/>
    </source>
</evidence>
<evidence type="ECO:0000256" key="1">
    <source>
        <dbReference type="ARBA" id="ARBA00010928"/>
    </source>
</evidence>
<name>A0A1V4EQZ4_9BACL</name>
<dbReference type="GO" id="GO:0000166">
    <property type="term" value="F:nucleotide binding"/>
    <property type="evidence" value="ECO:0007669"/>
    <property type="project" value="InterPro"/>
</dbReference>
<comment type="caution">
    <text evidence="5">The sequence shown here is derived from an EMBL/GenBank/DDBJ whole genome shotgun (WGS) entry which is preliminary data.</text>
</comment>
<evidence type="ECO:0000313" key="6">
    <source>
        <dbReference type="Proteomes" id="UP000190229"/>
    </source>
</evidence>
<dbReference type="PANTHER" id="PTHR22604">
    <property type="entry name" value="OXIDOREDUCTASES"/>
    <property type="match status" value="1"/>
</dbReference>
<dbReference type="InterPro" id="IPR050984">
    <property type="entry name" value="Gfo/Idh/MocA_domain"/>
</dbReference>
<protein>
    <recommendedName>
        <fullName evidence="7">Oxidoreductase</fullName>
    </recommendedName>
</protein>
<dbReference type="EMBL" id="MWPS01000043">
    <property type="protein sequence ID" value="OPG15174.1"/>
    <property type="molecule type" value="Genomic_DNA"/>
</dbReference>
<organism evidence="5 6">
    <name type="scientific">Ferroacidibacillus organovorans</name>
    <dbReference type="NCBI Taxonomy" id="1765683"/>
    <lineage>
        <taxon>Bacteria</taxon>
        <taxon>Bacillati</taxon>
        <taxon>Bacillota</taxon>
        <taxon>Bacilli</taxon>
        <taxon>Bacillales</taxon>
        <taxon>Alicyclobacillaceae</taxon>
        <taxon>Ferroacidibacillus</taxon>
    </lineage>
</organism>
<dbReference type="InterPro" id="IPR036291">
    <property type="entry name" value="NAD(P)-bd_dom_sf"/>
</dbReference>
<dbReference type="SUPFAM" id="SSF55347">
    <property type="entry name" value="Glyceraldehyde-3-phosphate dehydrogenase-like, C-terminal domain"/>
    <property type="match status" value="1"/>
</dbReference>
<reference evidence="5 6" key="1">
    <citation type="submission" date="2017-02" db="EMBL/GenBank/DDBJ databases">
        <title>Draft genome of Acidibacillus ferrooxidans Huett2.</title>
        <authorList>
            <person name="Schopf S."/>
        </authorList>
    </citation>
    <scope>NUCLEOTIDE SEQUENCE [LARGE SCALE GENOMIC DNA]</scope>
    <source>
        <strain evidence="5 6">Huett2</strain>
    </source>
</reference>
<accession>A0A1V4EQZ4</accession>
<dbReference type="GO" id="GO:0016491">
    <property type="term" value="F:oxidoreductase activity"/>
    <property type="evidence" value="ECO:0007669"/>
    <property type="project" value="UniProtKB-KW"/>
</dbReference>
<dbReference type="Proteomes" id="UP000190229">
    <property type="component" value="Unassembled WGS sequence"/>
</dbReference>
<keyword evidence="6" id="KW-1185">Reference proteome</keyword>
<evidence type="ECO:0000259" key="3">
    <source>
        <dbReference type="Pfam" id="PF01408"/>
    </source>
</evidence>
<dbReference type="InterPro" id="IPR000683">
    <property type="entry name" value="Gfo/Idh/MocA-like_OxRdtase_N"/>
</dbReference>
<proteinExistence type="inferred from homology"/>
<feature type="domain" description="GFO/IDH/MocA-like oxidoreductase" evidence="4">
    <location>
        <begin position="132"/>
        <end position="250"/>
    </location>
</feature>
<dbReference type="RefSeq" id="WP_079291702.1">
    <property type="nucleotide sequence ID" value="NZ_MWPS01000043.1"/>
</dbReference>
<dbReference type="AlphaFoldDB" id="A0A1V4EQZ4"/>
<comment type="similarity">
    <text evidence="1">Belongs to the Gfo/Idh/MocA family.</text>
</comment>
<feature type="domain" description="Gfo/Idh/MocA-like oxidoreductase N-terminal" evidence="3">
    <location>
        <begin position="4"/>
        <end position="122"/>
    </location>
</feature>
<dbReference type="SUPFAM" id="SSF51735">
    <property type="entry name" value="NAD(P)-binding Rossmann-fold domains"/>
    <property type="match status" value="1"/>
</dbReference>
<dbReference type="Pfam" id="PF22725">
    <property type="entry name" value="GFO_IDH_MocA_C3"/>
    <property type="match status" value="1"/>
</dbReference>
<dbReference type="Gene3D" id="3.40.50.720">
    <property type="entry name" value="NAD(P)-binding Rossmann-like Domain"/>
    <property type="match status" value="1"/>
</dbReference>
<dbReference type="Gene3D" id="3.30.360.10">
    <property type="entry name" value="Dihydrodipicolinate Reductase, domain 2"/>
    <property type="match status" value="1"/>
</dbReference>
<gene>
    <name evidence="5" type="ORF">B2M26_13570</name>
</gene>
<keyword evidence="2" id="KW-0560">Oxidoreductase</keyword>
<dbReference type="PANTHER" id="PTHR22604:SF105">
    <property type="entry name" value="TRANS-1,2-DIHYDROBENZENE-1,2-DIOL DEHYDROGENASE"/>
    <property type="match status" value="1"/>
</dbReference>
<evidence type="ECO:0000313" key="5">
    <source>
        <dbReference type="EMBL" id="OPG15174.1"/>
    </source>
</evidence>
<sequence>MKPIRFGILGAARIAANQLIPAMRDTPGVEVTALASRDEARGLAFAKRFDIPNVYSSYEALLRDPHIDAVYIPLPNHLHAPMTLLAAAHGKHVLCEKPAARSATEAVQMIAACREHGVIFREAFMYPHHHQWKRVHEIVASGEIGTIRAVHAAFSFPLNRDVDIRLNSEMGGGALYDVGCYAVHAVRTFLGKEEPESVTASGFFYEDGVVDQTIVAILQFSGGRFGYLDCSFSFADRQRVEIIGDQGSIVVRYPFRPDKGSPDLRIDTPHAQRVETLAHDAMYRAMVESFADAIRTDRSLTEEEEGTIQNMMWMDLIYDAAGRKMKE</sequence>
<evidence type="ECO:0000259" key="4">
    <source>
        <dbReference type="Pfam" id="PF22725"/>
    </source>
</evidence>
<evidence type="ECO:0008006" key="7">
    <source>
        <dbReference type="Google" id="ProtNLM"/>
    </source>
</evidence>
<dbReference type="InterPro" id="IPR055170">
    <property type="entry name" value="GFO_IDH_MocA-like_dom"/>
</dbReference>
<dbReference type="Pfam" id="PF01408">
    <property type="entry name" value="GFO_IDH_MocA"/>
    <property type="match status" value="1"/>
</dbReference>